<evidence type="ECO:0000313" key="10">
    <source>
        <dbReference type="Proteomes" id="UP000186594"/>
    </source>
</evidence>
<dbReference type="PROSITE" id="PS00973">
    <property type="entry name" value="USP_2"/>
    <property type="match status" value="1"/>
</dbReference>
<dbReference type="Proteomes" id="UP000186594">
    <property type="component" value="Unassembled WGS sequence"/>
</dbReference>
<comment type="caution">
    <text evidence="9">The sequence shown here is derived from an EMBL/GenBank/DDBJ whole genome shotgun (WGS) entry which is preliminary data.</text>
</comment>
<comment type="catalytic activity">
    <reaction evidence="1 6">
        <text>Thiol-dependent hydrolysis of ester, thioester, amide, peptide and isopeptide bonds formed by the C-terminal Gly of ubiquitin (a 76-residue protein attached to proteins as an intracellular targeting signal).</text>
        <dbReference type="EC" id="3.4.19.12"/>
    </reaction>
</comment>
<dbReference type="GO" id="GO:0016579">
    <property type="term" value="P:protein deubiquitination"/>
    <property type="evidence" value="ECO:0007669"/>
    <property type="project" value="InterPro"/>
</dbReference>
<keyword evidence="10" id="KW-1185">Reference proteome</keyword>
<keyword evidence="5 6" id="KW-0788">Thiol protease</keyword>
<dbReference type="SUPFAM" id="SSF54001">
    <property type="entry name" value="Cysteine proteinases"/>
    <property type="match status" value="1"/>
</dbReference>
<feature type="region of interest" description="Disordered" evidence="7">
    <location>
        <begin position="1"/>
        <end position="26"/>
    </location>
</feature>
<feature type="domain" description="USP" evidence="8">
    <location>
        <begin position="263"/>
        <end position="642"/>
    </location>
</feature>
<dbReference type="Pfam" id="PF00443">
    <property type="entry name" value="UCH"/>
    <property type="match status" value="1"/>
</dbReference>
<dbReference type="AlphaFoldDB" id="A0A1U7LTU3"/>
<keyword evidence="2 6" id="KW-0645">Protease</keyword>
<dbReference type="OMA" id="NGMHEEM"/>
<sequence length="645" mass="71495">MPVPVLPASPAPALPRASKDAKIRPRSTAVPDLPWFSANGDFPSRAKTRCKKSFNVTQSQLATLNLVQTITNTSNPASSPVLSKKAIVPDAKKTWSDIARPVKSNDVSGDSSATERLAKNTPMPLINGVSRKRSMATTTESAPVSSIPPSVIPSDVSVRSISTSIEKSSSPTTEPVSPALSSPLLLPSLSPTDDIPRPALKSWSDLVKSSIPIANKLQCTLRPPQSTSNLQNIATLKANGLGELLSSFDTMGLSSKAPFIQPRGLVNTGNMCFMNAILQVLIFCPPFYNLLHSVGTKVAHDFSKFSVYKYRILLLREFRVVNEKEEAEDFEEFGEPFVPQYVYDSMRGNKRFDSMQRGHQEDAEEFLGFLLDGLHEEFITAMQTLPCRPKPIDEALRQVSVPLRDSGASCGEYLRVESIEKEDGWLEVGPKQKTSVTRTATITESPITRIFGGKLRSVLKVPGLKDSITFEPYQPLQLDIQEHHITSINDALRHLTVLEDLEGEWKSSATATKQVFIETLPLVLILHLKRFLYDNVGGTQKSWKRVGYPLELEIPQEVISPNLRGQFSGRYKLFSVVYHHGKSASGGHYTVDLLEQDSRSWIHLDDTVIRKISADQVAVSAQEEERADLGDKLAYILFYQQMYQD</sequence>
<feature type="compositionally biased region" description="Pro residues" evidence="7">
    <location>
        <begin position="1"/>
        <end position="13"/>
    </location>
</feature>
<dbReference type="STRING" id="1198029.A0A1U7LTU3"/>
<dbReference type="GO" id="GO:0005829">
    <property type="term" value="C:cytosol"/>
    <property type="evidence" value="ECO:0007669"/>
    <property type="project" value="TreeGrafter"/>
</dbReference>
<dbReference type="EMBL" id="LXFE01000246">
    <property type="protein sequence ID" value="OLL26064.1"/>
    <property type="molecule type" value="Genomic_DNA"/>
</dbReference>
<dbReference type="EC" id="3.4.19.12" evidence="6"/>
<reference evidence="9 10" key="1">
    <citation type="submission" date="2016-04" db="EMBL/GenBank/DDBJ databases">
        <title>Evolutionary innovation and constraint leading to complex multicellularity in the Ascomycota.</title>
        <authorList>
            <person name="Cisse O."/>
            <person name="Nguyen A."/>
            <person name="Hewitt D.A."/>
            <person name="Jedd G."/>
            <person name="Stajich J.E."/>
        </authorList>
    </citation>
    <scope>NUCLEOTIDE SEQUENCE [LARGE SCALE GENOMIC DNA]</scope>
    <source>
        <strain evidence="9 10">DAH-3</strain>
    </source>
</reference>
<dbReference type="OrthoDB" id="429671at2759"/>
<dbReference type="InterPro" id="IPR028889">
    <property type="entry name" value="USP"/>
</dbReference>
<protein>
    <recommendedName>
        <fullName evidence="6">Ubiquitin carboxyl-terminal hydrolase</fullName>
        <ecNumber evidence="6">3.4.19.12</ecNumber>
    </recommendedName>
</protein>
<dbReference type="GO" id="GO:0005634">
    <property type="term" value="C:nucleus"/>
    <property type="evidence" value="ECO:0007669"/>
    <property type="project" value="TreeGrafter"/>
</dbReference>
<evidence type="ECO:0000259" key="8">
    <source>
        <dbReference type="PROSITE" id="PS50235"/>
    </source>
</evidence>
<evidence type="ECO:0000256" key="1">
    <source>
        <dbReference type="ARBA" id="ARBA00000707"/>
    </source>
</evidence>
<evidence type="ECO:0000256" key="2">
    <source>
        <dbReference type="ARBA" id="ARBA00022670"/>
    </source>
</evidence>
<dbReference type="InterPro" id="IPR050164">
    <property type="entry name" value="Peptidase_C19"/>
</dbReference>
<evidence type="ECO:0000256" key="7">
    <source>
        <dbReference type="SAM" id="MobiDB-lite"/>
    </source>
</evidence>
<evidence type="ECO:0000256" key="3">
    <source>
        <dbReference type="ARBA" id="ARBA00022786"/>
    </source>
</evidence>
<dbReference type="InterPro" id="IPR001394">
    <property type="entry name" value="Peptidase_C19_UCH"/>
</dbReference>
<dbReference type="PROSITE" id="PS00972">
    <property type="entry name" value="USP_1"/>
    <property type="match status" value="1"/>
</dbReference>
<dbReference type="PROSITE" id="PS50235">
    <property type="entry name" value="USP_3"/>
    <property type="match status" value="1"/>
</dbReference>
<keyword evidence="3 6" id="KW-0833">Ubl conjugation pathway</keyword>
<evidence type="ECO:0000256" key="4">
    <source>
        <dbReference type="ARBA" id="ARBA00022801"/>
    </source>
</evidence>
<dbReference type="Gene3D" id="3.90.70.10">
    <property type="entry name" value="Cysteine proteinases"/>
    <property type="match status" value="1"/>
</dbReference>
<dbReference type="CDD" id="cd02257">
    <property type="entry name" value="Peptidase_C19"/>
    <property type="match status" value="1"/>
</dbReference>
<dbReference type="GO" id="GO:0006508">
    <property type="term" value="P:proteolysis"/>
    <property type="evidence" value="ECO:0007669"/>
    <property type="project" value="UniProtKB-KW"/>
</dbReference>
<name>A0A1U7LTU3_NEOID</name>
<accession>A0A1U7LTU3</accession>
<evidence type="ECO:0000256" key="6">
    <source>
        <dbReference type="RuleBase" id="RU366025"/>
    </source>
</evidence>
<gene>
    <name evidence="9" type="ORF">NEOLI_002291</name>
</gene>
<dbReference type="InterPro" id="IPR018200">
    <property type="entry name" value="USP_CS"/>
</dbReference>
<keyword evidence="4 6" id="KW-0378">Hydrolase</keyword>
<comment type="similarity">
    <text evidence="6">Belongs to the peptidase C19 family.</text>
</comment>
<dbReference type="InterPro" id="IPR038765">
    <property type="entry name" value="Papain-like_cys_pep_sf"/>
</dbReference>
<dbReference type="GO" id="GO:0004843">
    <property type="term" value="F:cysteine-type deubiquitinase activity"/>
    <property type="evidence" value="ECO:0007669"/>
    <property type="project" value="UniProtKB-UniRule"/>
</dbReference>
<evidence type="ECO:0000313" key="9">
    <source>
        <dbReference type="EMBL" id="OLL26064.1"/>
    </source>
</evidence>
<evidence type="ECO:0000256" key="5">
    <source>
        <dbReference type="ARBA" id="ARBA00022807"/>
    </source>
</evidence>
<dbReference type="PANTHER" id="PTHR24006:SF687">
    <property type="entry name" value="UBIQUITIN CARBOXYL-TERMINAL HYDROLASE 10"/>
    <property type="match status" value="1"/>
</dbReference>
<proteinExistence type="inferred from homology"/>
<dbReference type="PANTHER" id="PTHR24006">
    <property type="entry name" value="UBIQUITIN CARBOXYL-TERMINAL HYDROLASE"/>
    <property type="match status" value="1"/>
</dbReference>
<organism evidence="9 10">
    <name type="scientific">Neolecta irregularis (strain DAH-3)</name>
    <dbReference type="NCBI Taxonomy" id="1198029"/>
    <lineage>
        <taxon>Eukaryota</taxon>
        <taxon>Fungi</taxon>
        <taxon>Dikarya</taxon>
        <taxon>Ascomycota</taxon>
        <taxon>Taphrinomycotina</taxon>
        <taxon>Neolectales</taxon>
        <taxon>Neolectaceae</taxon>
        <taxon>Neolecta</taxon>
    </lineage>
</organism>